<dbReference type="Gene3D" id="1.25.40.10">
    <property type="entry name" value="Tetratricopeptide repeat domain"/>
    <property type="match status" value="2"/>
</dbReference>
<keyword evidence="2" id="KW-0548">Nucleotidyltransferase</keyword>
<keyword evidence="2" id="KW-0808">Transferase</keyword>
<dbReference type="InterPro" id="IPR029787">
    <property type="entry name" value="Nucleotide_cyclase"/>
</dbReference>
<dbReference type="EMBL" id="JBHUME010000002">
    <property type="protein sequence ID" value="MFD2611071.1"/>
    <property type="molecule type" value="Genomic_DNA"/>
</dbReference>
<dbReference type="PANTHER" id="PTHR45138">
    <property type="entry name" value="REGULATORY COMPONENTS OF SENSORY TRANSDUCTION SYSTEM"/>
    <property type="match status" value="1"/>
</dbReference>
<dbReference type="PANTHER" id="PTHR45138:SF9">
    <property type="entry name" value="DIGUANYLATE CYCLASE DGCM-RELATED"/>
    <property type="match status" value="1"/>
</dbReference>
<dbReference type="Proteomes" id="UP001597541">
    <property type="component" value="Unassembled WGS sequence"/>
</dbReference>
<accession>A0ABW5P857</accession>
<dbReference type="SUPFAM" id="SSF48452">
    <property type="entry name" value="TPR-like"/>
    <property type="match status" value="2"/>
</dbReference>
<dbReference type="GO" id="GO:0052621">
    <property type="term" value="F:diguanylate cyclase activity"/>
    <property type="evidence" value="ECO:0007669"/>
    <property type="project" value="UniProtKB-EC"/>
</dbReference>
<evidence type="ECO:0000313" key="3">
    <source>
        <dbReference type="Proteomes" id="UP001597541"/>
    </source>
</evidence>
<dbReference type="CDD" id="cd01949">
    <property type="entry name" value="GGDEF"/>
    <property type="match status" value="1"/>
</dbReference>
<dbReference type="InterPro" id="IPR050469">
    <property type="entry name" value="Diguanylate_Cyclase"/>
</dbReference>
<dbReference type="InterPro" id="IPR000160">
    <property type="entry name" value="GGDEF_dom"/>
</dbReference>
<reference evidence="3" key="1">
    <citation type="journal article" date="2019" name="Int. J. Syst. Evol. Microbiol.">
        <title>The Global Catalogue of Microorganisms (GCM) 10K type strain sequencing project: providing services to taxonomists for standard genome sequencing and annotation.</title>
        <authorList>
            <consortium name="The Broad Institute Genomics Platform"/>
            <consortium name="The Broad Institute Genome Sequencing Center for Infectious Disease"/>
            <person name="Wu L."/>
            <person name="Ma J."/>
        </authorList>
    </citation>
    <scope>NUCLEOTIDE SEQUENCE [LARGE SCALE GENOMIC DNA]</scope>
    <source>
        <strain evidence="3">KCTC 3950</strain>
    </source>
</reference>
<dbReference type="Gene3D" id="3.30.70.270">
    <property type="match status" value="1"/>
</dbReference>
<organism evidence="2 3">
    <name type="scientific">Paenibacillus gansuensis</name>
    <dbReference type="NCBI Taxonomy" id="306542"/>
    <lineage>
        <taxon>Bacteria</taxon>
        <taxon>Bacillati</taxon>
        <taxon>Bacillota</taxon>
        <taxon>Bacilli</taxon>
        <taxon>Bacillales</taxon>
        <taxon>Paenibacillaceae</taxon>
        <taxon>Paenibacillus</taxon>
    </lineage>
</organism>
<name>A0ABW5P857_9BACL</name>
<feature type="domain" description="GGDEF" evidence="1">
    <location>
        <begin position="431"/>
        <end position="564"/>
    </location>
</feature>
<keyword evidence="3" id="KW-1185">Reference proteome</keyword>
<comment type="caution">
    <text evidence="2">The sequence shown here is derived from an EMBL/GenBank/DDBJ whole genome shotgun (WGS) entry which is preliminary data.</text>
</comment>
<dbReference type="RefSeq" id="WP_377599362.1">
    <property type="nucleotide sequence ID" value="NZ_JBHUME010000002.1"/>
</dbReference>
<proteinExistence type="predicted"/>
<dbReference type="Pfam" id="PF00990">
    <property type="entry name" value="GGDEF"/>
    <property type="match status" value="1"/>
</dbReference>
<dbReference type="InterPro" id="IPR011990">
    <property type="entry name" value="TPR-like_helical_dom_sf"/>
</dbReference>
<dbReference type="PROSITE" id="PS50887">
    <property type="entry name" value="GGDEF"/>
    <property type="match status" value="1"/>
</dbReference>
<sequence>MVRTHDQLCLKCQQEIFWEAEMEPVDTCPHCSKPLADYWSYQLKETRGEPFTPETFAKALDVLEMMPYQDVASSVKAVKHALETAGRLGIEHLKMRVLLVQADVMGRQGEIAEGGRMLMEVKDWAIVHRNAYVLSRSHRLLTGFFRRIGDMAGAFEHAVRAVEQTPPDVPPRIKADHLMILALMLDETGAYESASYRFQEVMEIASEVQDSQLALNTLNNMAFTRYEQGDAVKAMELVDQMKEVAGQYHLPLGAHQLDTIARTLMLLGLAEQAENTLRPAIENPEGRMLAEISALPESMITYAEAHRAQGAFDRAQSTMDKARELCDKYGLSGLKVRVKLEQCNIYAAQGRYKEAFDMHREYHAEAETLRANEMQARTRILQAVFDAEEARRVSEQYREMALRDPLTGLHNRRFIDAHIDTLLERASATGEHITVMMIDLDHFKVINDTLSHAVGDQVLLNIAKLLTSAVAETAAVSRFGGEEFVVVLSGTDEREGHACAERIRNSICSADWKEITGDLRITASIGASTAAGGRTTRFTLLSQADVNLYTAKRAGRNRVVSSGV</sequence>
<dbReference type="NCBIfam" id="TIGR00254">
    <property type="entry name" value="GGDEF"/>
    <property type="match status" value="1"/>
</dbReference>
<evidence type="ECO:0000313" key="2">
    <source>
        <dbReference type="EMBL" id="MFD2611071.1"/>
    </source>
</evidence>
<dbReference type="InterPro" id="IPR043128">
    <property type="entry name" value="Rev_trsase/Diguanyl_cyclase"/>
</dbReference>
<dbReference type="SMART" id="SM00267">
    <property type="entry name" value="GGDEF"/>
    <property type="match status" value="1"/>
</dbReference>
<protein>
    <submittedName>
        <fullName evidence="2">Diguanylate cyclase</fullName>
        <ecNumber evidence="2">2.7.7.65</ecNumber>
    </submittedName>
</protein>
<gene>
    <name evidence="2" type="ORF">ACFSUF_01380</name>
</gene>
<dbReference type="EC" id="2.7.7.65" evidence="2"/>
<evidence type="ECO:0000259" key="1">
    <source>
        <dbReference type="PROSITE" id="PS50887"/>
    </source>
</evidence>
<dbReference type="SUPFAM" id="SSF55073">
    <property type="entry name" value="Nucleotide cyclase"/>
    <property type="match status" value="1"/>
</dbReference>